<dbReference type="SMART" id="SM00487">
    <property type="entry name" value="DEXDc"/>
    <property type="match status" value="1"/>
</dbReference>
<dbReference type="Pfam" id="PF00271">
    <property type="entry name" value="Helicase_C"/>
    <property type="match status" value="1"/>
</dbReference>
<feature type="domain" description="Helicase ATP-binding" evidence="9">
    <location>
        <begin position="89"/>
        <end position="300"/>
    </location>
</feature>
<dbReference type="GO" id="GO:0016787">
    <property type="term" value="F:hydrolase activity"/>
    <property type="evidence" value="ECO:0007669"/>
    <property type="project" value="UniProtKB-KW"/>
</dbReference>
<feature type="compositionally biased region" description="Low complexity" evidence="8">
    <location>
        <begin position="18"/>
        <end position="33"/>
    </location>
</feature>
<evidence type="ECO:0000256" key="2">
    <source>
        <dbReference type="ARBA" id="ARBA00022801"/>
    </source>
</evidence>
<dbReference type="PROSITE" id="PS00039">
    <property type="entry name" value="DEAD_ATP_HELICASE"/>
    <property type="match status" value="1"/>
</dbReference>
<feature type="compositionally biased region" description="Basic and acidic residues" evidence="8">
    <location>
        <begin position="634"/>
        <end position="647"/>
    </location>
</feature>
<evidence type="ECO:0000256" key="5">
    <source>
        <dbReference type="ARBA" id="ARBA00038437"/>
    </source>
</evidence>
<dbReference type="PANTHER" id="PTHR47959">
    <property type="entry name" value="ATP-DEPENDENT RNA HELICASE RHLE-RELATED"/>
    <property type="match status" value="1"/>
</dbReference>
<evidence type="ECO:0000256" key="4">
    <source>
        <dbReference type="ARBA" id="ARBA00022840"/>
    </source>
</evidence>
<feature type="compositionally biased region" description="Basic and acidic residues" evidence="8">
    <location>
        <begin position="565"/>
        <end position="575"/>
    </location>
</feature>
<evidence type="ECO:0000256" key="8">
    <source>
        <dbReference type="SAM" id="MobiDB-lite"/>
    </source>
</evidence>
<dbReference type="Pfam" id="PF00270">
    <property type="entry name" value="DEAD"/>
    <property type="match status" value="1"/>
</dbReference>
<dbReference type="PANTHER" id="PTHR47959:SF17">
    <property type="entry name" value="ATP-DEPENDENT RNA HELICASE DEAD BOX FAMILY"/>
    <property type="match status" value="1"/>
</dbReference>
<comment type="similarity">
    <text evidence="5 7">Belongs to the DEAD box helicase family.</text>
</comment>
<feature type="region of interest" description="Disordered" evidence="8">
    <location>
        <begin position="1"/>
        <end position="33"/>
    </location>
</feature>
<dbReference type="InterPro" id="IPR011545">
    <property type="entry name" value="DEAD/DEAH_box_helicase_dom"/>
</dbReference>
<dbReference type="OrthoDB" id="8520957at2"/>
<evidence type="ECO:0000259" key="11">
    <source>
        <dbReference type="PROSITE" id="PS51195"/>
    </source>
</evidence>
<dbReference type="Gene3D" id="3.40.50.300">
    <property type="entry name" value="P-loop containing nucleotide triphosphate hydrolases"/>
    <property type="match status" value="2"/>
</dbReference>
<sequence length="662" mass="72603">MHQATLAESADTSAPDIQAQSAPTSESASPEATTIDTSAAALAASPFTQLGLAPALVQAVVELGYTQPTEVQLRAIPLALQGAVEGADSKDHSHYVDLMVSSRTGSGKTAAFLLPVLDTLIGHHEAAKAAEHAAFERKVAEALEQGLPAPKKPRRKSPMHRRFEPAVPGALVLCPTRELALQVSRDAIDLLTHCRGVRVGSIIGGMPYPKQIAQLQNANLVVATPGRLLDLQRSGQIKLDEVQFLVIDEADRMLDLGFAEDLEAVHQLTAQRRQTMMFSATFASRIQQLGMRIMHDGGQHVQRIEVASAQEKHENITQKLFWADSPDHKRRLLDTWLRNPEIDQAIVFASTQIECDALAEDLQQVGFSAVALHGALGQGLRSRRLAALRDGRIQILVATDVAARGIDVPTITHVFNYGLPMKAEDYTHRIGRTGRAGRNGLAITFAEFRDRRRISDIEAFTRQKFSVAVLPGLEPQQRIPEWRSDRGGKGRPGGPGSRDGGRGNRHDGRRSEGFGGARRDTPYRDNRNGADRPATGFERREGFDRRDERGGRDQRFDSRPAAPRFEQRPDQRFGNRDGYAARPQREGRDGRDGRDARGESRGEWRGNANAGNTSGFGERGRRDAGAGERSAAPRRHDGERARPRHNDGNAPVRARKSAPYKG</sequence>
<dbReference type="InterPro" id="IPR044742">
    <property type="entry name" value="DEAD/DEAH_RhlB"/>
</dbReference>
<feature type="domain" description="DEAD-box RNA helicase Q" evidence="11">
    <location>
        <begin position="45"/>
        <end position="73"/>
    </location>
</feature>
<dbReference type="InterPro" id="IPR014014">
    <property type="entry name" value="RNA_helicase_DEAD_Q_motif"/>
</dbReference>
<keyword evidence="13" id="KW-1185">Reference proteome</keyword>
<gene>
    <name evidence="12" type="ORF">D8I35_16725</name>
</gene>
<dbReference type="InterPro" id="IPR027417">
    <property type="entry name" value="P-loop_NTPase"/>
</dbReference>
<feature type="compositionally biased region" description="Basic and acidic residues" evidence="8">
    <location>
        <begin position="537"/>
        <end position="558"/>
    </location>
</feature>
<feature type="compositionally biased region" description="Basic and acidic residues" evidence="8">
    <location>
        <begin position="583"/>
        <end position="604"/>
    </location>
</feature>
<dbReference type="GO" id="GO:0005524">
    <property type="term" value="F:ATP binding"/>
    <property type="evidence" value="ECO:0007669"/>
    <property type="project" value="UniProtKB-KW"/>
</dbReference>
<organism evidence="12 13">
    <name type="scientific">Corticibacter populi</name>
    <dbReference type="NCBI Taxonomy" id="1550736"/>
    <lineage>
        <taxon>Bacteria</taxon>
        <taxon>Pseudomonadati</taxon>
        <taxon>Pseudomonadota</taxon>
        <taxon>Betaproteobacteria</taxon>
        <taxon>Burkholderiales</taxon>
        <taxon>Comamonadaceae</taxon>
        <taxon>Corticibacter</taxon>
    </lineage>
</organism>
<dbReference type="GO" id="GO:0005829">
    <property type="term" value="C:cytosol"/>
    <property type="evidence" value="ECO:0007669"/>
    <property type="project" value="TreeGrafter"/>
</dbReference>
<dbReference type="InterPro" id="IPR050079">
    <property type="entry name" value="DEAD_box_RNA_helicase"/>
</dbReference>
<keyword evidence="4 7" id="KW-0067">ATP-binding</keyword>
<dbReference type="AlphaFoldDB" id="A0A3M6QLX5"/>
<dbReference type="GO" id="GO:0003676">
    <property type="term" value="F:nucleic acid binding"/>
    <property type="evidence" value="ECO:0007669"/>
    <property type="project" value="InterPro"/>
</dbReference>
<evidence type="ECO:0000259" key="10">
    <source>
        <dbReference type="PROSITE" id="PS51194"/>
    </source>
</evidence>
<dbReference type="PROSITE" id="PS51195">
    <property type="entry name" value="Q_MOTIF"/>
    <property type="match status" value="1"/>
</dbReference>
<dbReference type="PROSITE" id="PS51194">
    <property type="entry name" value="HELICASE_CTER"/>
    <property type="match status" value="1"/>
</dbReference>
<evidence type="ECO:0000256" key="3">
    <source>
        <dbReference type="ARBA" id="ARBA00022806"/>
    </source>
</evidence>
<evidence type="ECO:0000256" key="7">
    <source>
        <dbReference type="RuleBase" id="RU000492"/>
    </source>
</evidence>
<proteinExistence type="inferred from homology"/>
<keyword evidence="3 7" id="KW-0347">Helicase</keyword>
<keyword evidence="1 7" id="KW-0547">Nucleotide-binding</keyword>
<dbReference type="InterPro" id="IPR001650">
    <property type="entry name" value="Helicase_C-like"/>
</dbReference>
<dbReference type="SMART" id="SM00490">
    <property type="entry name" value="HELICc"/>
    <property type="match status" value="1"/>
</dbReference>
<dbReference type="PROSITE" id="PS51192">
    <property type="entry name" value="HELICASE_ATP_BIND_1"/>
    <property type="match status" value="1"/>
</dbReference>
<dbReference type="RefSeq" id="WP_122231471.1">
    <property type="nucleotide sequence ID" value="NZ_RDQO01000006.1"/>
</dbReference>
<evidence type="ECO:0000313" key="12">
    <source>
        <dbReference type="EMBL" id="RMX03519.1"/>
    </source>
</evidence>
<dbReference type="GO" id="GO:0003724">
    <property type="term" value="F:RNA helicase activity"/>
    <property type="evidence" value="ECO:0007669"/>
    <property type="project" value="InterPro"/>
</dbReference>
<evidence type="ECO:0000256" key="6">
    <source>
        <dbReference type="PROSITE-ProRule" id="PRU00552"/>
    </source>
</evidence>
<feature type="compositionally biased region" description="Basic and acidic residues" evidence="8">
    <location>
        <begin position="499"/>
        <end position="530"/>
    </location>
</feature>
<dbReference type="InterPro" id="IPR000629">
    <property type="entry name" value="RNA-helicase_DEAD-box_CS"/>
</dbReference>
<feature type="domain" description="Helicase C-terminal" evidence="10">
    <location>
        <begin position="332"/>
        <end position="481"/>
    </location>
</feature>
<comment type="caution">
    <text evidence="12">The sequence shown here is derived from an EMBL/GenBank/DDBJ whole genome shotgun (WGS) entry which is preliminary data.</text>
</comment>
<dbReference type="Proteomes" id="UP000278006">
    <property type="component" value="Unassembled WGS sequence"/>
</dbReference>
<accession>A0A3M6QLX5</accession>
<feature type="region of interest" description="Disordered" evidence="8">
    <location>
        <begin position="476"/>
        <end position="662"/>
    </location>
</feature>
<feature type="short sequence motif" description="Q motif" evidence="6">
    <location>
        <begin position="45"/>
        <end position="73"/>
    </location>
</feature>
<dbReference type="InterPro" id="IPR014001">
    <property type="entry name" value="Helicase_ATP-bd"/>
</dbReference>
<name>A0A3M6QLX5_9BURK</name>
<protein>
    <submittedName>
        <fullName evidence="12">DEAD/DEAH box helicase</fullName>
    </submittedName>
</protein>
<dbReference type="SUPFAM" id="SSF52540">
    <property type="entry name" value="P-loop containing nucleoside triphosphate hydrolases"/>
    <property type="match status" value="1"/>
</dbReference>
<feature type="compositionally biased region" description="Basic residues" evidence="8">
    <location>
        <begin position="653"/>
        <end position="662"/>
    </location>
</feature>
<dbReference type="EMBL" id="RDQO01000006">
    <property type="protein sequence ID" value="RMX03519.1"/>
    <property type="molecule type" value="Genomic_DNA"/>
</dbReference>
<keyword evidence="2 7" id="KW-0378">Hydrolase</keyword>
<dbReference type="CDD" id="cd18787">
    <property type="entry name" value="SF2_C_DEAD"/>
    <property type="match status" value="1"/>
</dbReference>
<dbReference type="CDD" id="cd00268">
    <property type="entry name" value="DEADc"/>
    <property type="match status" value="1"/>
</dbReference>
<evidence type="ECO:0000256" key="1">
    <source>
        <dbReference type="ARBA" id="ARBA00022741"/>
    </source>
</evidence>
<evidence type="ECO:0000313" key="13">
    <source>
        <dbReference type="Proteomes" id="UP000278006"/>
    </source>
</evidence>
<evidence type="ECO:0000259" key="9">
    <source>
        <dbReference type="PROSITE" id="PS51192"/>
    </source>
</evidence>
<reference evidence="12 13" key="1">
    <citation type="submission" date="2018-10" db="EMBL/GenBank/DDBJ databases">
        <title>Draft genome of Cortibacter populi DSM10536.</title>
        <authorList>
            <person name="Bernier A.-M."/>
            <person name="Bernard K."/>
        </authorList>
    </citation>
    <scope>NUCLEOTIDE SEQUENCE [LARGE SCALE GENOMIC DNA]</scope>
    <source>
        <strain evidence="12 13">DSM 105136</strain>
    </source>
</reference>